<dbReference type="EMBL" id="BAAAFD010000001">
    <property type="protein sequence ID" value="GAA0852564.1"/>
    <property type="molecule type" value="Genomic_DNA"/>
</dbReference>
<accession>A0ABN1LCI6</accession>
<organism evidence="1 2">
    <name type="scientific">Aliiglaciecola litoralis</name>
    <dbReference type="NCBI Taxonomy" id="582857"/>
    <lineage>
        <taxon>Bacteria</taxon>
        <taxon>Pseudomonadati</taxon>
        <taxon>Pseudomonadota</taxon>
        <taxon>Gammaproteobacteria</taxon>
        <taxon>Alteromonadales</taxon>
        <taxon>Alteromonadaceae</taxon>
        <taxon>Aliiglaciecola</taxon>
    </lineage>
</organism>
<sequence>MRICIVLFLTSVIVGCATKPQNKTEIQFSHQQHFSYFGYITAWTRKLGTPSAVSDLKVAEYDFSACKRQSMTRYIDHHTPNKDIRFAFMVECMANKGWFLVVEPYMVTR</sequence>
<dbReference type="Proteomes" id="UP001500359">
    <property type="component" value="Unassembled WGS sequence"/>
</dbReference>
<keyword evidence="2" id="KW-1185">Reference proteome</keyword>
<proteinExistence type="predicted"/>
<evidence type="ECO:0000313" key="2">
    <source>
        <dbReference type="Proteomes" id="UP001500359"/>
    </source>
</evidence>
<dbReference type="PROSITE" id="PS51257">
    <property type="entry name" value="PROKAR_LIPOPROTEIN"/>
    <property type="match status" value="1"/>
</dbReference>
<dbReference type="RefSeq" id="WP_343855879.1">
    <property type="nucleotide sequence ID" value="NZ_BAAAFD010000001.1"/>
</dbReference>
<gene>
    <name evidence="1" type="ORF">GCM10009114_02900</name>
</gene>
<protein>
    <recommendedName>
        <fullName evidence="3">Lipoprotein</fullName>
    </recommendedName>
</protein>
<reference evidence="1 2" key="1">
    <citation type="journal article" date="2019" name="Int. J. Syst. Evol. Microbiol.">
        <title>The Global Catalogue of Microorganisms (GCM) 10K type strain sequencing project: providing services to taxonomists for standard genome sequencing and annotation.</title>
        <authorList>
            <consortium name="The Broad Institute Genomics Platform"/>
            <consortium name="The Broad Institute Genome Sequencing Center for Infectious Disease"/>
            <person name="Wu L."/>
            <person name="Ma J."/>
        </authorList>
    </citation>
    <scope>NUCLEOTIDE SEQUENCE [LARGE SCALE GENOMIC DNA]</scope>
    <source>
        <strain evidence="1 2">JCM 15896</strain>
    </source>
</reference>
<evidence type="ECO:0000313" key="1">
    <source>
        <dbReference type="EMBL" id="GAA0852564.1"/>
    </source>
</evidence>
<comment type="caution">
    <text evidence="1">The sequence shown here is derived from an EMBL/GenBank/DDBJ whole genome shotgun (WGS) entry which is preliminary data.</text>
</comment>
<evidence type="ECO:0008006" key="3">
    <source>
        <dbReference type="Google" id="ProtNLM"/>
    </source>
</evidence>
<name>A0ABN1LCI6_9ALTE</name>